<dbReference type="HAMAP" id="MF_01522">
    <property type="entry name" value="Kup"/>
    <property type="match status" value="1"/>
</dbReference>
<feature type="transmembrane region" description="Helical" evidence="12">
    <location>
        <begin position="410"/>
        <end position="432"/>
    </location>
</feature>
<evidence type="ECO:0000256" key="12">
    <source>
        <dbReference type="HAMAP-Rule" id="MF_01522"/>
    </source>
</evidence>
<accession>A0A9X4LF95</accession>
<evidence type="ECO:0000259" key="14">
    <source>
        <dbReference type="Pfam" id="PF22776"/>
    </source>
</evidence>
<feature type="transmembrane region" description="Helical" evidence="12">
    <location>
        <begin position="93"/>
        <end position="114"/>
    </location>
</feature>
<feature type="transmembrane region" description="Helical" evidence="12">
    <location>
        <begin position="291"/>
        <end position="313"/>
    </location>
</feature>
<evidence type="ECO:0000256" key="2">
    <source>
        <dbReference type="ARBA" id="ARBA00007019"/>
    </source>
</evidence>
<dbReference type="InterPro" id="IPR053951">
    <property type="entry name" value="K_trans_N"/>
</dbReference>
<dbReference type="InterPro" id="IPR023051">
    <property type="entry name" value="Kup"/>
</dbReference>
<dbReference type="Pfam" id="PF02705">
    <property type="entry name" value="K_trans"/>
    <property type="match status" value="1"/>
</dbReference>
<comment type="catalytic activity">
    <reaction evidence="12">
        <text>K(+)(in) + H(+)(in) = K(+)(out) + H(+)(out)</text>
        <dbReference type="Rhea" id="RHEA:28490"/>
        <dbReference type="ChEBI" id="CHEBI:15378"/>
        <dbReference type="ChEBI" id="CHEBI:29103"/>
    </reaction>
</comment>
<dbReference type="AlphaFoldDB" id="A0A9X4LF95"/>
<evidence type="ECO:0000256" key="8">
    <source>
        <dbReference type="ARBA" id="ARBA00022958"/>
    </source>
</evidence>
<feature type="transmembrane region" description="Helical" evidence="12">
    <location>
        <begin position="214"/>
        <end position="236"/>
    </location>
</feature>
<feature type="transmembrane region" description="Helical" evidence="12">
    <location>
        <begin position="333"/>
        <end position="358"/>
    </location>
</feature>
<comment type="caution">
    <text evidence="15">The sequence shown here is derived from an EMBL/GenBank/DDBJ whole genome shotgun (WGS) entry which is preliminary data.</text>
</comment>
<dbReference type="EMBL" id="SGUG01000005">
    <property type="protein sequence ID" value="MDG0861684.1"/>
    <property type="molecule type" value="Genomic_DNA"/>
</dbReference>
<keyword evidence="5 12" id="KW-0633">Potassium transport</keyword>
<protein>
    <recommendedName>
        <fullName evidence="12">Probable potassium transport system protein Kup</fullName>
    </recommendedName>
</protein>
<keyword evidence="11 12" id="KW-0472">Membrane</keyword>
<keyword evidence="8 12" id="KW-0630">Potassium</keyword>
<evidence type="ECO:0000313" key="16">
    <source>
        <dbReference type="Proteomes" id="UP001152766"/>
    </source>
</evidence>
<evidence type="ECO:0000256" key="5">
    <source>
        <dbReference type="ARBA" id="ARBA00022538"/>
    </source>
</evidence>
<feature type="transmembrane region" description="Helical" evidence="12">
    <location>
        <begin position="439"/>
        <end position="459"/>
    </location>
</feature>
<feature type="transmembrane region" description="Helical" evidence="12">
    <location>
        <begin position="379"/>
        <end position="404"/>
    </location>
</feature>
<evidence type="ECO:0000259" key="13">
    <source>
        <dbReference type="Pfam" id="PF02705"/>
    </source>
</evidence>
<feature type="transmembrane region" description="Helical" evidence="12">
    <location>
        <begin position="148"/>
        <end position="168"/>
    </location>
</feature>
<evidence type="ECO:0000256" key="3">
    <source>
        <dbReference type="ARBA" id="ARBA00022448"/>
    </source>
</evidence>
<dbReference type="PANTHER" id="PTHR30540:SF79">
    <property type="entry name" value="LOW AFFINITY POTASSIUM TRANSPORT SYSTEM PROTEIN KUP"/>
    <property type="match status" value="1"/>
</dbReference>
<evidence type="ECO:0000313" key="15">
    <source>
        <dbReference type="EMBL" id="MDG0861684.1"/>
    </source>
</evidence>
<dbReference type="GO" id="GO:0015293">
    <property type="term" value="F:symporter activity"/>
    <property type="evidence" value="ECO:0007669"/>
    <property type="project" value="UniProtKB-UniRule"/>
</dbReference>
<dbReference type="InterPro" id="IPR003855">
    <property type="entry name" value="K+_transporter"/>
</dbReference>
<dbReference type="GO" id="GO:0015079">
    <property type="term" value="F:potassium ion transmembrane transporter activity"/>
    <property type="evidence" value="ECO:0007669"/>
    <property type="project" value="UniProtKB-UniRule"/>
</dbReference>
<dbReference type="Proteomes" id="UP001152766">
    <property type="component" value="Unassembled WGS sequence"/>
</dbReference>
<comment type="subcellular location">
    <subcellularLocation>
        <location evidence="12">Cell membrane</location>
        <topology evidence="12">Multi-pass membrane protein</topology>
    </subcellularLocation>
    <subcellularLocation>
        <location evidence="1">Membrane</location>
        <topology evidence="1">Multi-pass membrane protein</topology>
    </subcellularLocation>
</comment>
<name>A0A9X4LF95_9BURK</name>
<reference evidence="15" key="1">
    <citation type="submission" date="2019-02" db="EMBL/GenBank/DDBJ databases">
        <title>Draft genome of the type strain Pelomonas aquatica CCUG 52575T.</title>
        <authorList>
            <person name="Gomila M."/>
            <person name="Lalucat J."/>
        </authorList>
    </citation>
    <scope>NUCLEOTIDE SEQUENCE</scope>
    <source>
        <strain evidence="15">CCUG 52575</strain>
    </source>
</reference>
<gene>
    <name evidence="12" type="primary">kup</name>
    <name evidence="15" type="ORF">EXJ73_04250</name>
</gene>
<evidence type="ECO:0000256" key="9">
    <source>
        <dbReference type="ARBA" id="ARBA00022989"/>
    </source>
</evidence>
<feature type="transmembrane region" description="Helical" evidence="12">
    <location>
        <begin position="256"/>
        <end position="279"/>
    </location>
</feature>
<evidence type="ECO:0000256" key="1">
    <source>
        <dbReference type="ARBA" id="ARBA00004141"/>
    </source>
</evidence>
<comment type="function">
    <text evidence="12">Transport of potassium into the cell. Likely operates as a K(+):H(+) symporter.</text>
</comment>
<keyword evidence="6 12" id="KW-0812">Transmembrane</keyword>
<evidence type="ECO:0000256" key="6">
    <source>
        <dbReference type="ARBA" id="ARBA00022692"/>
    </source>
</evidence>
<keyword evidence="7 12" id="KW-0769">Symport</keyword>
<feature type="domain" description="K+ potassium transporter integral membrane" evidence="13">
    <location>
        <begin position="57"/>
        <end position="508"/>
    </location>
</feature>
<sequence length="668" mass="72444">MRRGASSLVCAVCCTAQNASRRAQNARFRFLAAPKPAAFPKVSSSHTAPSRSALAGLTLGALGVVYGDIGTSPLYALKEVFHGGHVATTPDNILGVLSLLFWTLTVVVSVKYVLLILRADNNGEGGLIAMLALATMAVRDRPPLRRGLMLVGLFGTAIFFGDAVITPAMTVLGAVEGIDVYAPQYHDAILPLTLVVMVGLFAVQRFGTGGIGKAFGPVMLVWFLSIALLGLPHIAANPKVLAAVNPLYALEFCLRYRWVAFVALGAVVLVVTGGEALYADLGHFGKQPIRIAWYGIAMPSLVLNYFGQGAMLLNRPEGVENPFFMLAPSWAEIPLFLLATAAAIVASQALITASFSVAKQSIQLGLLPRLRILHTSVRDIGQIYVPFINWALMLFVVAAVVFFGSSEKMAGAYGVAVTMNMTITTVMTFFVIRYGWKYPLALCVAATGVFFMIDMTFLASNLLKIVAGGWFPLMIGIGMFTLMLTWKQGRRQLSDKLREDAIALPDFLAAVFVNPPTRVAGTAVFLSAEQGITPNALMHNLKHNRVLHEQNVFVSVRHHEVPWIGFDRRCEVQALGHCCWQVALHFGFKNEPDVPEALALLKSQGVQLEEMETSYFLSRDIVIPTVGAGMALWREKLFASMHRNAAAAADFLHLPTNRIVELGSKVEI</sequence>
<evidence type="ECO:0000256" key="11">
    <source>
        <dbReference type="ARBA" id="ARBA00023136"/>
    </source>
</evidence>
<evidence type="ECO:0000256" key="7">
    <source>
        <dbReference type="ARBA" id="ARBA00022847"/>
    </source>
</evidence>
<evidence type="ECO:0000256" key="4">
    <source>
        <dbReference type="ARBA" id="ARBA00022475"/>
    </source>
</evidence>
<keyword evidence="9 12" id="KW-1133">Transmembrane helix</keyword>
<dbReference type="InterPro" id="IPR053952">
    <property type="entry name" value="K_trans_C"/>
</dbReference>
<comment type="similarity">
    <text evidence="2 12">Belongs to the HAK/KUP transporter (TC 2.A.72) family.</text>
</comment>
<feature type="domain" description="K+ potassium transporter C-terminal" evidence="14">
    <location>
        <begin position="521"/>
        <end position="668"/>
    </location>
</feature>
<keyword evidence="10 12" id="KW-0406">Ion transport</keyword>
<keyword evidence="16" id="KW-1185">Reference proteome</keyword>
<keyword evidence="3 12" id="KW-0813">Transport</keyword>
<dbReference type="Pfam" id="PF22776">
    <property type="entry name" value="K_trans_C"/>
    <property type="match status" value="1"/>
</dbReference>
<feature type="transmembrane region" description="Helical" evidence="12">
    <location>
        <begin position="465"/>
        <end position="486"/>
    </location>
</feature>
<dbReference type="GO" id="GO:0005886">
    <property type="term" value="C:plasma membrane"/>
    <property type="evidence" value="ECO:0007669"/>
    <property type="project" value="UniProtKB-SubCell"/>
</dbReference>
<keyword evidence="4 12" id="KW-1003">Cell membrane</keyword>
<proteinExistence type="inferred from homology"/>
<dbReference type="PANTHER" id="PTHR30540">
    <property type="entry name" value="OSMOTIC STRESS POTASSIUM TRANSPORTER"/>
    <property type="match status" value="1"/>
</dbReference>
<organism evidence="15 16">
    <name type="scientific">Pelomonas aquatica</name>
    <dbReference type="NCBI Taxonomy" id="431058"/>
    <lineage>
        <taxon>Bacteria</taxon>
        <taxon>Pseudomonadati</taxon>
        <taxon>Pseudomonadota</taxon>
        <taxon>Betaproteobacteria</taxon>
        <taxon>Burkholderiales</taxon>
        <taxon>Sphaerotilaceae</taxon>
        <taxon>Roseateles</taxon>
    </lineage>
</organism>
<feature type="transmembrane region" description="Helical" evidence="12">
    <location>
        <begin position="188"/>
        <end position="207"/>
    </location>
</feature>
<evidence type="ECO:0000256" key="10">
    <source>
        <dbReference type="ARBA" id="ARBA00023065"/>
    </source>
</evidence>